<dbReference type="EMBL" id="JARAKH010000047">
    <property type="protein sequence ID" value="KAK8377502.1"/>
    <property type="molecule type" value="Genomic_DNA"/>
</dbReference>
<name>A0AAW0SRW7_SCYPA</name>
<feature type="region of interest" description="Disordered" evidence="1">
    <location>
        <begin position="104"/>
        <end position="141"/>
    </location>
</feature>
<sequence>MLQKATPPILLRLLHAPPSSVPPASLRRSGWEGGRVALATPVTTAPPRPIACTPALPHPPPLGLGTLDYLVSQTDLRLFLAAARTQVGVPFLACPNMTSSALARLTHNSARRDPPDPRTLQREALPLSPEDAPVCDAITPP</sequence>
<evidence type="ECO:0000313" key="2">
    <source>
        <dbReference type="EMBL" id="KAK8377502.1"/>
    </source>
</evidence>
<evidence type="ECO:0000313" key="3">
    <source>
        <dbReference type="Proteomes" id="UP001487740"/>
    </source>
</evidence>
<protein>
    <submittedName>
        <fullName evidence="2">Uncharacterized protein</fullName>
    </submittedName>
</protein>
<dbReference type="Proteomes" id="UP001487740">
    <property type="component" value="Unassembled WGS sequence"/>
</dbReference>
<reference evidence="2 3" key="1">
    <citation type="submission" date="2023-03" db="EMBL/GenBank/DDBJ databases">
        <title>High-quality genome of Scylla paramamosain provides insights in environmental adaptation.</title>
        <authorList>
            <person name="Zhang L."/>
        </authorList>
    </citation>
    <scope>NUCLEOTIDE SEQUENCE [LARGE SCALE GENOMIC DNA]</scope>
    <source>
        <strain evidence="2">LZ_2023a</strain>
        <tissue evidence="2">Muscle</tissue>
    </source>
</reference>
<evidence type="ECO:0000256" key="1">
    <source>
        <dbReference type="SAM" id="MobiDB-lite"/>
    </source>
</evidence>
<accession>A0AAW0SRW7</accession>
<feature type="compositionally biased region" description="Basic and acidic residues" evidence="1">
    <location>
        <begin position="110"/>
        <end position="121"/>
    </location>
</feature>
<dbReference type="AlphaFoldDB" id="A0AAW0SRW7"/>
<keyword evidence="3" id="KW-1185">Reference proteome</keyword>
<comment type="caution">
    <text evidence="2">The sequence shown here is derived from an EMBL/GenBank/DDBJ whole genome shotgun (WGS) entry which is preliminary data.</text>
</comment>
<gene>
    <name evidence="2" type="ORF">O3P69_013854</name>
</gene>
<proteinExistence type="predicted"/>
<organism evidence="2 3">
    <name type="scientific">Scylla paramamosain</name>
    <name type="common">Mud crab</name>
    <dbReference type="NCBI Taxonomy" id="85552"/>
    <lineage>
        <taxon>Eukaryota</taxon>
        <taxon>Metazoa</taxon>
        <taxon>Ecdysozoa</taxon>
        <taxon>Arthropoda</taxon>
        <taxon>Crustacea</taxon>
        <taxon>Multicrustacea</taxon>
        <taxon>Malacostraca</taxon>
        <taxon>Eumalacostraca</taxon>
        <taxon>Eucarida</taxon>
        <taxon>Decapoda</taxon>
        <taxon>Pleocyemata</taxon>
        <taxon>Brachyura</taxon>
        <taxon>Eubrachyura</taxon>
        <taxon>Portunoidea</taxon>
        <taxon>Portunidae</taxon>
        <taxon>Portuninae</taxon>
        <taxon>Scylla</taxon>
    </lineage>
</organism>